<feature type="domain" description="Transposase DDE" evidence="1">
    <location>
        <begin position="37"/>
        <end position="426"/>
    </location>
</feature>
<accession>A0ABR6BJ90</accession>
<dbReference type="EMBL" id="JACJID010000003">
    <property type="protein sequence ID" value="MBA8926963.1"/>
    <property type="molecule type" value="Genomic_DNA"/>
</dbReference>
<dbReference type="Proteomes" id="UP000517916">
    <property type="component" value="Unassembled WGS sequence"/>
</dbReference>
<reference evidence="2 3" key="1">
    <citation type="submission" date="2020-08" db="EMBL/GenBank/DDBJ databases">
        <title>Genomic Encyclopedia of Archaeal and Bacterial Type Strains, Phase II (KMG-II): from individual species to whole genera.</title>
        <authorList>
            <person name="Goeker M."/>
        </authorList>
    </citation>
    <scope>NUCLEOTIDE SEQUENCE [LARGE SCALE GENOMIC DNA]</scope>
    <source>
        <strain evidence="2 3">DSM 43850</strain>
    </source>
</reference>
<dbReference type="NCBIfam" id="NF033539">
    <property type="entry name" value="transpos_IS1380"/>
    <property type="match status" value="1"/>
</dbReference>
<dbReference type="InterPro" id="IPR047960">
    <property type="entry name" value="Transpos_IS1380"/>
</dbReference>
<evidence type="ECO:0000313" key="2">
    <source>
        <dbReference type="EMBL" id="MBA8926963.1"/>
    </source>
</evidence>
<dbReference type="Pfam" id="PF13701">
    <property type="entry name" value="DDE_Tnp_1_4"/>
    <property type="match status" value="1"/>
</dbReference>
<organism evidence="2 3">
    <name type="scientific">Kutzneria viridogrisea</name>
    <dbReference type="NCBI Taxonomy" id="47990"/>
    <lineage>
        <taxon>Bacteria</taxon>
        <taxon>Bacillati</taxon>
        <taxon>Actinomycetota</taxon>
        <taxon>Actinomycetes</taxon>
        <taxon>Pseudonocardiales</taxon>
        <taxon>Pseudonocardiaceae</taxon>
        <taxon>Kutzneria</taxon>
    </lineage>
</organism>
<evidence type="ECO:0000313" key="3">
    <source>
        <dbReference type="Proteomes" id="UP000517916"/>
    </source>
</evidence>
<proteinExistence type="predicted"/>
<name>A0ABR6BJ90_9PSEU</name>
<dbReference type="InterPro" id="IPR025668">
    <property type="entry name" value="Tnp_DDE_dom"/>
</dbReference>
<evidence type="ECO:0000259" key="1">
    <source>
        <dbReference type="Pfam" id="PF13701"/>
    </source>
</evidence>
<gene>
    <name evidence="2" type="ORF">BC739_004169</name>
</gene>
<keyword evidence="3" id="KW-1185">Reference proteome</keyword>
<comment type="caution">
    <text evidence="2">The sequence shown here is derived from an EMBL/GenBank/DDBJ whole genome shotgun (WGS) entry which is preliminary data.</text>
</comment>
<sequence length="434" mass="46050">MPVTRLSERVGLAELADHWLKVPGPTGANAGAKVASIVAGMAAGADSVTDLDLIRHGALPRLFTQVKAASTLGAFLRGLCGGDISSLDAVARRVLQRLAAQTPLLPRIDQIALIDIDSKITQVHGRAKQGAAYGYTKVLGLHFQAVTLSTPHAAPVILQTRLRGGNAGSGRKAASLLRQALGTARACGATGPVLVRGDSTFFSGTVIATIGAAGAWFSITAPHNPAVTTAIAAIDQAAWRPIRYPRPVLDTDTGQWVTHAEIAETTLTAFTNPTDNPGRTVTARLLVRRVPAHTPTGQDGLFPLWRYHAVFTDNPTDPATAWAQHNGRAGAIEQVFADLNNSALAHFPSGKFAANAAWLTLAALTHNLMRALGCLAGGRHATARTGTLRRHLVTVAARLARTARTLTLHLPRNWPWQRAWQQIFDRTHHPPAAA</sequence>
<protein>
    <recommendedName>
        <fullName evidence="1">Transposase DDE domain-containing protein</fullName>
    </recommendedName>
</protein>